<dbReference type="InterPro" id="IPR016947">
    <property type="entry name" value="UCP030140"/>
</dbReference>
<dbReference type="AlphaFoldDB" id="A0A1I0BDW0"/>
<name>A0A1I0BDW0_9FIRM</name>
<protein>
    <submittedName>
        <fullName evidence="1">Dimeric dUTPase, all-alpha-NTP-PPase (MazG) superfamily</fullName>
    </submittedName>
</protein>
<accession>A0A1I0BDW0</accession>
<dbReference type="RefSeq" id="WP_092351356.1">
    <property type="nucleotide sequence ID" value="NZ_FOIN01000001.1"/>
</dbReference>
<dbReference type="OrthoDB" id="5506143at2"/>
<dbReference type="EMBL" id="FOIN01000001">
    <property type="protein sequence ID" value="SET05089.1"/>
    <property type="molecule type" value="Genomic_DNA"/>
</dbReference>
<dbReference type="Pfam" id="PF08761">
    <property type="entry name" value="dUTPase_2"/>
    <property type="match status" value="1"/>
</dbReference>
<dbReference type="CDD" id="cd11527">
    <property type="entry name" value="NTP-PPase_dUTPase"/>
    <property type="match status" value="1"/>
</dbReference>
<proteinExistence type="predicted"/>
<dbReference type="Proteomes" id="UP000198558">
    <property type="component" value="Unassembled WGS sequence"/>
</dbReference>
<organism evidence="1 2">
    <name type="scientific">Thomasclavelia cocleata</name>
    <dbReference type="NCBI Taxonomy" id="69824"/>
    <lineage>
        <taxon>Bacteria</taxon>
        <taxon>Bacillati</taxon>
        <taxon>Bacillota</taxon>
        <taxon>Erysipelotrichia</taxon>
        <taxon>Erysipelotrichales</taxon>
        <taxon>Coprobacillaceae</taxon>
        <taxon>Thomasclavelia</taxon>
    </lineage>
</organism>
<dbReference type="GeneID" id="78287131"/>
<sequence length="179" mass="21307">MKINLEQLNEMIEMQRQLDEYIMDKQGVEYDTHIAEKISLALFVELGELFNELPSGFKYWKPNAVDNRDKALVEYVDCLHFAMSLHYYKDDEIVTDNLKMFEHNNTNLYENISNIMDSLFHIDPYCNIYTSLLEGILLLGNCLGFTWEEIYKTYIKKNKINYDRQINVKEYMNNGQDIE</sequence>
<evidence type="ECO:0000313" key="1">
    <source>
        <dbReference type="EMBL" id="SET05089.1"/>
    </source>
</evidence>
<dbReference type="PIRSF" id="PIRSF030140">
    <property type="entry name" value="UCP030140"/>
    <property type="match status" value="1"/>
</dbReference>
<reference evidence="2" key="1">
    <citation type="submission" date="2016-10" db="EMBL/GenBank/DDBJ databases">
        <authorList>
            <person name="Varghese N."/>
            <person name="Submissions S."/>
        </authorList>
    </citation>
    <scope>NUCLEOTIDE SEQUENCE [LARGE SCALE GENOMIC DNA]</scope>
    <source>
        <strain evidence="2">DSM 1551</strain>
    </source>
</reference>
<keyword evidence="2" id="KW-1185">Reference proteome</keyword>
<dbReference type="InterPro" id="IPR014871">
    <property type="entry name" value="dUTPase/dCTP_pyrophosphatase"/>
</dbReference>
<dbReference type="Gene3D" id="1.10.4010.10">
    <property type="entry name" value="Type II deoxyuridine triphosphatase"/>
    <property type="match status" value="1"/>
</dbReference>
<gene>
    <name evidence="1" type="ORF">SAMN04489758_10185</name>
</gene>
<dbReference type="SUPFAM" id="SSF101386">
    <property type="entry name" value="all-alpha NTP pyrophosphatases"/>
    <property type="match status" value="1"/>
</dbReference>
<evidence type="ECO:0000313" key="2">
    <source>
        <dbReference type="Proteomes" id="UP000198558"/>
    </source>
</evidence>